<organism evidence="3">
    <name type="scientific">Serpula lacrymans var. lacrymans (strain S7.3)</name>
    <name type="common">Dry rot fungus</name>
    <dbReference type="NCBI Taxonomy" id="936435"/>
    <lineage>
        <taxon>Eukaryota</taxon>
        <taxon>Fungi</taxon>
        <taxon>Dikarya</taxon>
        <taxon>Basidiomycota</taxon>
        <taxon>Agaricomycotina</taxon>
        <taxon>Agaricomycetes</taxon>
        <taxon>Agaricomycetidae</taxon>
        <taxon>Boletales</taxon>
        <taxon>Coniophorineae</taxon>
        <taxon>Serpulaceae</taxon>
        <taxon>Serpula</taxon>
    </lineage>
</organism>
<dbReference type="InParanoid" id="F8QBB2"/>
<feature type="region of interest" description="Disordered" evidence="1">
    <location>
        <begin position="32"/>
        <end position="99"/>
    </location>
</feature>
<evidence type="ECO:0000313" key="2">
    <source>
        <dbReference type="EMBL" id="EGN94498.1"/>
    </source>
</evidence>
<sequence>MMQGAMVPYANGAGDGSVLGLILESEGDYTRDNSMQTRRRSISYTNRLPVVDDRHDSSDSDRNQRRAERESRARQHRRHTSLTQAVNVESESSRPREQDVDTMYQNVNALALSFDASLSLHGTTAAPRLNSFPDNVYRPDIVAPTPIVGGPNVLHMWASRP</sequence>
<dbReference type="Proteomes" id="UP000008063">
    <property type="component" value="Unassembled WGS sequence"/>
</dbReference>
<dbReference type="EMBL" id="GL945488">
    <property type="protein sequence ID" value="EGN94498.1"/>
    <property type="molecule type" value="Genomic_DNA"/>
</dbReference>
<accession>F8QBB2</accession>
<evidence type="ECO:0000313" key="3">
    <source>
        <dbReference type="Proteomes" id="UP000008063"/>
    </source>
</evidence>
<protein>
    <submittedName>
        <fullName evidence="2">Uncharacterized protein</fullName>
    </submittedName>
</protein>
<dbReference type="HOGENOM" id="CLU_1644734_0_0_1"/>
<feature type="compositionally biased region" description="Polar residues" evidence="1">
    <location>
        <begin position="81"/>
        <end position="90"/>
    </location>
</feature>
<evidence type="ECO:0000256" key="1">
    <source>
        <dbReference type="SAM" id="MobiDB-lite"/>
    </source>
</evidence>
<proteinExistence type="predicted"/>
<dbReference type="OrthoDB" id="6105938at2759"/>
<reference evidence="3" key="1">
    <citation type="journal article" date="2011" name="Science">
        <title>The plant cell wall-decomposing machinery underlies the functional diversity of forest fungi.</title>
        <authorList>
            <person name="Eastwood D.C."/>
            <person name="Floudas D."/>
            <person name="Binder M."/>
            <person name="Majcherczyk A."/>
            <person name="Schneider P."/>
            <person name="Aerts A."/>
            <person name="Asiegbu F.O."/>
            <person name="Baker S.E."/>
            <person name="Barry K."/>
            <person name="Bendiksby M."/>
            <person name="Blumentritt M."/>
            <person name="Coutinho P.M."/>
            <person name="Cullen D."/>
            <person name="de Vries R.P."/>
            <person name="Gathman A."/>
            <person name="Goodell B."/>
            <person name="Henrissat B."/>
            <person name="Ihrmark K."/>
            <person name="Kauserud H."/>
            <person name="Kohler A."/>
            <person name="LaButti K."/>
            <person name="Lapidus A."/>
            <person name="Lavin J.L."/>
            <person name="Lee Y.-H."/>
            <person name="Lindquist E."/>
            <person name="Lilly W."/>
            <person name="Lucas S."/>
            <person name="Morin E."/>
            <person name="Murat C."/>
            <person name="Oguiza J.A."/>
            <person name="Park J."/>
            <person name="Pisabarro A.G."/>
            <person name="Riley R."/>
            <person name="Rosling A."/>
            <person name="Salamov A."/>
            <person name="Schmidt O."/>
            <person name="Schmutz J."/>
            <person name="Skrede I."/>
            <person name="Stenlid J."/>
            <person name="Wiebenga A."/>
            <person name="Xie X."/>
            <person name="Kuees U."/>
            <person name="Hibbett D.S."/>
            <person name="Hoffmeister D."/>
            <person name="Hoegberg N."/>
            <person name="Martin F."/>
            <person name="Grigoriev I.V."/>
            <person name="Watkinson S.C."/>
        </authorList>
    </citation>
    <scope>NUCLEOTIDE SEQUENCE [LARGE SCALE GENOMIC DNA]</scope>
    <source>
        <strain evidence="3">strain S7.3</strain>
    </source>
</reference>
<gene>
    <name evidence="2" type="ORF">SERLA73DRAFT_188431</name>
</gene>
<dbReference type="AlphaFoldDB" id="F8QBB2"/>
<dbReference type="STRING" id="936435.F8QBB2"/>
<feature type="compositionally biased region" description="Basic and acidic residues" evidence="1">
    <location>
        <begin position="50"/>
        <end position="73"/>
    </location>
</feature>
<feature type="compositionally biased region" description="Polar residues" evidence="1">
    <location>
        <begin position="32"/>
        <end position="46"/>
    </location>
</feature>
<name>F8QBB2_SERL3</name>
<keyword evidence="3" id="KW-1185">Reference proteome</keyword>